<protein>
    <submittedName>
        <fullName evidence="1">Predicted protein</fullName>
    </submittedName>
</protein>
<name>F2CR02_HORVV</name>
<dbReference type="EMBL" id="AK354054">
    <property type="protein sequence ID" value="BAJ85273.1"/>
    <property type="molecule type" value="mRNA"/>
</dbReference>
<evidence type="ECO:0000313" key="1">
    <source>
        <dbReference type="EMBL" id="BAJ85273.1"/>
    </source>
</evidence>
<dbReference type="AlphaFoldDB" id="F2CR02"/>
<organism evidence="1">
    <name type="scientific">Hordeum vulgare subsp. vulgare</name>
    <name type="common">Domesticated barley</name>
    <dbReference type="NCBI Taxonomy" id="112509"/>
    <lineage>
        <taxon>Eukaryota</taxon>
        <taxon>Viridiplantae</taxon>
        <taxon>Streptophyta</taxon>
        <taxon>Embryophyta</taxon>
        <taxon>Tracheophyta</taxon>
        <taxon>Spermatophyta</taxon>
        <taxon>Magnoliopsida</taxon>
        <taxon>Liliopsida</taxon>
        <taxon>Poales</taxon>
        <taxon>Poaceae</taxon>
        <taxon>BOP clade</taxon>
        <taxon>Pooideae</taxon>
        <taxon>Triticodae</taxon>
        <taxon>Triticeae</taxon>
        <taxon>Hordeinae</taxon>
        <taxon>Hordeum</taxon>
    </lineage>
</organism>
<accession>F2CR02</accession>
<proteinExistence type="evidence at transcript level"/>
<sequence>MESHRRSRSTNRFQHQPLETLLYSIDHHGLVLQNYVFAWIFVSRKCALANSIPGASKHKGHLMGI</sequence>
<reference evidence="1" key="1">
    <citation type="journal article" date="2011" name="Plant Physiol.">
        <title>Comprehensive sequence analysis of 24,783 barley full-length cDNAs derived from 12 clone libraries.</title>
        <authorList>
            <person name="Matsumoto T."/>
            <person name="Tanaka T."/>
            <person name="Sakai H."/>
            <person name="Amano N."/>
            <person name="Kanamori H."/>
            <person name="Kurita K."/>
            <person name="Kikuta A."/>
            <person name="Kamiya K."/>
            <person name="Yamamoto M."/>
            <person name="Ikawa H."/>
            <person name="Fujii N."/>
            <person name="Hori K."/>
            <person name="Itoh T."/>
            <person name="Sato K."/>
        </authorList>
    </citation>
    <scope>NUCLEOTIDE SEQUENCE</scope>
    <source>
        <tissue evidence="1">Shoot</tissue>
    </source>
</reference>